<dbReference type="AlphaFoldDB" id="A0A2P6VRL9"/>
<feature type="compositionally biased region" description="Low complexity" evidence="4">
    <location>
        <begin position="316"/>
        <end position="334"/>
    </location>
</feature>
<dbReference type="PANTHER" id="PTHR13271">
    <property type="entry name" value="UNCHARACTERIZED PUTATIVE METHYLTRANSFERASE"/>
    <property type="match status" value="1"/>
</dbReference>
<dbReference type="Proteomes" id="UP000239649">
    <property type="component" value="Unassembled WGS sequence"/>
</dbReference>
<dbReference type="Pfam" id="PF09273">
    <property type="entry name" value="Rubis-subs-bind"/>
    <property type="match status" value="1"/>
</dbReference>
<dbReference type="SUPFAM" id="SSF81822">
    <property type="entry name" value="RuBisCo LSMT C-terminal, substrate-binding domain"/>
    <property type="match status" value="1"/>
</dbReference>
<evidence type="ECO:0000313" key="6">
    <source>
        <dbReference type="EMBL" id="PSC76715.1"/>
    </source>
</evidence>
<feature type="domain" description="Rubisco LSMT substrate-binding" evidence="5">
    <location>
        <begin position="218"/>
        <end position="306"/>
    </location>
</feature>
<comment type="caution">
    <text evidence="6">The sequence shown here is derived from an EMBL/GenBank/DDBJ whole genome shotgun (WGS) entry which is preliminary data.</text>
</comment>
<keyword evidence="1" id="KW-0489">Methyltransferase</keyword>
<dbReference type="GO" id="GO:0032259">
    <property type="term" value="P:methylation"/>
    <property type="evidence" value="ECO:0007669"/>
    <property type="project" value="UniProtKB-KW"/>
</dbReference>
<evidence type="ECO:0000256" key="3">
    <source>
        <dbReference type="ARBA" id="ARBA00022691"/>
    </source>
</evidence>
<dbReference type="EMBL" id="LHPF02000001">
    <property type="protein sequence ID" value="PSC76715.1"/>
    <property type="molecule type" value="Genomic_DNA"/>
</dbReference>
<evidence type="ECO:0000259" key="5">
    <source>
        <dbReference type="Pfam" id="PF09273"/>
    </source>
</evidence>
<keyword evidence="3" id="KW-0949">S-adenosyl-L-methionine</keyword>
<feature type="region of interest" description="Disordered" evidence="4">
    <location>
        <begin position="289"/>
        <end position="334"/>
    </location>
</feature>
<dbReference type="STRING" id="554055.A0A2P6VRL9"/>
<evidence type="ECO:0000256" key="4">
    <source>
        <dbReference type="SAM" id="MobiDB-lite"/>
    </source>
</evidence>
<dbReference type="Gene3D" id="3.90.1410.10">
    <property type="entry name" value="set domain protein methyltransferase, domain 1"/>
    <property type="match status" value="1"/>
</dbReference>
<dbReference type="PANTHER" id="PTHR13271:SF140">
    <property type="entry name" value="SET DOMAIN-CONTAINING PROTEIN"/>
    <property type="match status" value="1"/>
</dbReference>
<dbReference type="InterPro" id="IPR050600">
    <property type="entry name" value="SETD3_SETD6_MTase"/>
</dbReference>
<dbReference type="GO" id="GO:0016279">
    <property type="term" value="F:protein-lysine N-methyltransferase activity"/>
    <property type="evidence" value="ECO:0007669"/>
    <property type="project" value="TreeGrafter"/>
</dbReference>
<name>A0A2P6VRL9_9CHLO</name>
<dbReference type="InterPro" id="IPR046341">
    <property type="entry name" value="SET_dom_sf"/>
</dbReference>
<protein>
    <submittedName>
        <fullName evidence="6">SET DOMAIN GROUP 40</fullName>
    </submittedName>
</protein>
<keyword evidence="2" id="KW-0808">Transferase</keyword>
<dbReference type="OrthoDB" id="514874at2759"/>
<dbReference type="InterPro" id="IPR036464">
    <property type="entry name" value="Rubisco_LSMT_subst-bd_sf"/>
</dbReference>
<reference evidence="6 7" key="1">
    <citation type="journal article" date="2018" name="Plant J.">
        <title>Genome sequences of Chlorella sorokiniana UTEX 1602 and Micractinium conductrix SAG 241.80: implications to maltose excretion by a green alga.</title>
        <authorList>
            <person name="Arriola M.B."/>
            <person name="Velmurugan N."/>
            <person name="Zhang Y."/>
            <person name="Plunkett M.H."/>
            <person name="Hondzo H."/>
            <person name="Barney B.M."/>
        </authorList>
    </citation>
    <scope>NUCLEOTIDE SEQUENCE [LARGE SCALE GENOMIC DNA]</scope>
    <source>
        <strain evidence="6 7">SAG 241.80</strain>
    </source>
</reference>
<organism evidence="6 7">
    <name type="scientific">Micractinium conductrix</name>
    <dbReference type="NCBI Taxonomy" id="554055"/>
    <lineage>
        <taxon>Eukaryota</taxon>
        <taxon>Viridiplantae</taxon>
        <taxon>Chlorophyta</taxon>
        <taxon>core chlorophytes</taxon>
        <taxon>Trebouxiophyceae</taxon>
        <taxon>Chlorellales</taxon>
        <taxon>Chlorellaceae</taxon>
        <taxon>Chlorella clade</taxon>
        <taxon>Micractinium</taxon>
    </lineage>
</organism>
<dbReference type="InterPro" id="IPR015353">
    <property type="entry name" value="Rubisco_LSMT_subst-bd"/>
</dbReference>
<dbReference type="Gene3D" id="3.90.1420.10">
    <property type="entry name" value="Rubisco LSMT, substrate-binding domain"/>
    <property type="match status" value="1"/>
</dbReference>
<evidence type="ECO:0000256" key="2">
    <source>
        <dbReference type="ARBA" id="ARBA00022679"/>
    </source>
</evidence>
<feature type="compositionally biased region" description="Low complexity" evidence="4">
    <location>
        <begin position="293"/>
        <end position="309"/>
    </location>
</feature>
<accession>A0A2P6VRL9</accession>
<evidence type="ECO:0000256" key="1">
    <source>
        <dbReference type="ARBA" id="ARBA00022603"/>
    </source>
</evidence>
<dbReference type="SUPFAM" id="SSF82199">
    <property type="entry name" value="SET domain"/>
    <property type="match status" value="1"/>
</dbReference>
<evidence type="ECO:0000313" key="7">
    <source>
        <dbReference type="Proteomes" id="UP000239649"/>
    </source>
</evidence>
<sequence>MCFTEEEAAALQAEAAVEAARGAAAAAAAAHARALPLLSELGLPPKWRSRGAWLPPPSPYAPSPGGLRAAARALAAAAGGWPAEAGTAEAAAQAADASLPGGADAAGAAEGIAGDGHLDEAADEYCIFARTRYSPGEQVFLCYGRHTNLQLVQHYGFVLPPGQNPHDTAPLPPHLLPPAVQQQLAACGGGGGGSGGAAARPAAAAAAGEGGAYLHASGAPSWELLRALRLGCASPAERKAGACRALADEPISAASERGGFDALRTACGAALAALPASIDQDEAKLAALRRRAAGQPPDAQSQQQQQQEQAAEHGAEQQQPAQQPSNAAELQRRAQQALQQERWRAEKLALAVEWRLGYKRTLKQGIALCDAVLGILSFGNAPAARAGRAASGDITARLAALQRRPRW</sequence>
<keyword evidence="7" id="KW-1185">Reference proteome</keyword>
<gene>
    <name evidence="6" type="primary">g721</name>
    <name evidence="6" type="ORF">C2E20_0721</name>
</gene>
<proteinExistence type="predicted"/>